<proteinExistence type="predicted"/>
<comment type="caution">
    <text evidence="1">The sequence shown here is derived from an EMBL/GenBank/DDBJ whole genome shotgun (WGS) entry which is preliminary data.</text>
</comment>
<evidence type="ECO:0000313" key="1">
    <source>
        <dbReference type="EMBL" id="KAK4342694.1"/>
    </source>
</evidence>
<protein>
    <submittedName>
        <fullName evidence="1">Uncharacterized protein</fullName>
    </submittedName>
</protein>
<evidence type="ECO:0000313" key="2">
    <source>
        <dbReference type="Proteomes" id="UP001291623"/>
    </source>
</evidence>
<sequence>MEAYLQGQYLWEIVGGNEVTQPEDATALKKRKIRAGKAMFAIWTTFEDEMLLHIRPAKTPSGE</sequence>
<keyword evidence="2" id="KW-1185">Reference proteome</keyword>
<accession>A0AAE1R0T8</accession>
<dbReference type="AlphaFoldDB" id="A0AAE1R0T8"/>
<gene>
    <name evidence="1" type="ORF">RND71_038510</name>
</gene>
<reference evidence="1" key="1">
    <citation type="submission" date="2023-12" db="EMBL/GenBank/DDBJ databases">
        <title>Genome assembly of Anisodus tanguticus.</title>
        <authorList>
            <person name="Wang Y.-J."/>
        </authorList>
    </citation>
    <scope>NUCLEOTIDE SEQUENCE</scope>
    <source>
        <strain evidence="1">KB-2021</strain>
        <tissue evidence="1">Leaf</tissue>
    </source>
</reference>
<organism evidence="1 2">
    <name type="scientific">Anisodus tanguticus</name>
    <dbReference type="NCBI Taxonomy" id="243964"/>
    <lineage>
        <taxon>Eukaryota</taxon>
        <taxon>Viridiplantae</taxon>
        <taxon>Streptophyta</taxon>
        <taxon>Embryophyta</taxon>
        <taxon>Tracheophyta</taxon>
        <taxon>Spermatophyta</taxon>
        <taxon>Magnoliopsida</taxon>
        <taxon>eudicotyledons</taxon>
        <taxon>Gunneridae</taxon>
        <taxon>Pentapetalae</taxon>
        <taxon>asterids</taxon>
        <taxon>lamiids</taxon>
        <taxon>Solanales</taxon>
        <taxon>Solanaceae</taxon>
        <taxon>Solanoideae</taxon>
        <taxon>Hyoscyameae</taxon>
        <taxon>Anisodus</taxon>
    </lineage>
</organism>
<dbReference type="EMBL" id="JAVYJV010000021">
    <property type="protein sequence ID" value="KAK4342694.1"/>
    <property type="molecule type" value="Genomic_DNA"/>
</dbReference>
<name>A0AAE1R0T8_9SOLA</name>
<dbReference type="Proteomes" id="UP001291623">
    <property type="component" value="Unassembled WGS sequence"/>
</dbReference>